<sequence length="91" mass="10550">APMSRECWASIDEWFNYAIPTCRDWKLDVVIMTLHIGCKNMWAVQKLFRDKMADELGIPTLIVEVDFCDARVFSSEGIRAHISDFFNTMMA</sequence>
<reference evidence="1" key="1">
    <citation type="journal article" date="2014" name="Front. Microbiol.">
        <title>High frequency of phylogenetically diverse reductive dehalogenase-homologous genes in deep subseafloor sedimentary metagenomes.</title>
        <authorList>
            <person name="Kawai M."/>
            <person name="Futagami T."/>
            <person name="Toyoda A."/>
            <person name="Takaki Y."/>
            <person name="Nishi S."/>
            <person name="Hori S."/>
            <person name="Arai W."/>
            <person name="Tsubouchi T."/>
            <person name="Morono Y."/>
            <person name="Uchiyama I."/>
            <person name="Ito T."/>
            <person name="Fujiyama A."/>
            <person name="Inagaki F."/>
            <person name="Takami H."/>
        </authorList>
    </citation>
    <scope>NUCLEOTIDE SEQUENCE</scope>
    <source>
        <strain evidence="1">Expedition CK06-06</strain>
    </source>
</reference>
<proteinExistence type="predicted"/>
<name>X0SYT7_9ZZZZ</name>
<protein>
    <recommendedName>
        <fullName evidence="2">2-hydroxyglutaryl-CoA dehydratase D-component</fullName>
    </recommendedName>
</protein>
<comment type="caution">
    <text evidence="1">The sequence shown here is derived from an EMBL/GenBank/DDBJ whole genome shotgun (WGS) entry which is preliminary data.</text>
</comment>
<evidence type="ECO:0008006" key="2">
    <source>
        <dbReference type="Google" id="ProtNLM"/>
    </source>
</evidence>
<organism evidence="1">
    <name type="scientific">marine sediment metagenome</name>
    <dbReference type="NCBI Taxonomy" id="412755"/>
    <lineage>
        <taxon>unclassified sequences</taxon>
        <taxon>metagenomes</taxon>
        <taxon>ecological metagenomes</taxon>
    </lineage>
</organism>
<dbReference type="Gene3D" id="3.40.50.11900">
    <property type="match status" value="1"/>
</dbReference>
<dbReference type="InterPro" id="IPR010327">
    <property type="entry name" value="FldB/FldC_alpha/beta"/>
</dbReference>
<dbReference type="Pfam" id="PF06050">
    <property type="entry name" value="HGD-D"/>
    <property type="match status" value="1"/>
</dbReference>
<dbReference type="EMBL" id="BARS01005895">
    <property type="protein sequence ID" value="GAF80306.1"/>
    <property type="molecule type" value="Genomic_DNA"/>
</dbReference>
<feature type="non-terminal residue" evidence="1">
    <location>
        <position position="1"/>
    </location>
</feature>
<evidence type="ECO:0000313" key="1">
    <source>
        <dbReference type="EMBL" id="GAF80306.1"/>
    </source>
</evidence>
<dbReference type="AlphaFoldDB" id="X0SYT7"/>
<accession>X0SYT7</accession>
<gene>
    <name evidence="1" type="ORF">S01H1_11557</name>
</gene>